<dbReference type="RefSeq" id="WP_200611979.1">
    <property type="nucleotide sequence ID" value="NZ_JAEHHL010000010.1"/>
</dbReference>
<keyword evidence="4 6" id="KW-1133">Transmembrane helix</keyword>
<dbReference type="InterPro" id="IPR038766">
    <property type="entry name" value="Membrane_comp_ABC_pdt"/>
</dbReference>
<gene>
    <name evidence="8" type="ORF">H0I76_15925</name>
</gene>
<dbReference type="PANTHER" id="PTHR30287:SF2">
    <property type="entry name" value="BLL1001 PROTEIN"/>
    <property type="match status" value="1"/>
</dbReference>
<feature type="transmembrane region" description="Helical" evidence="6">
    <location>
        <begin position="410"/>
        <end position="432"/>
    </location>
</feature>
<evidence type="ECO:0000256" key="4">
    <source>
        <dbReference type="ARBA" id="ARBA00022989"/>
    </source>
</evidence>
<comment type="subcellular location">
    <subcellularLocation>
        <location evidence="1">Cell membrane</location>
        <topology evidence="1">Multi-pass membrane protein</topology>
    </subcellularLocation>
</comment>
<evidence type="ECO:0000256" key="6">
    <source>
        <dbReference type="SAM" id="Phobius"/>
    </source>
</evidence>
<feature type="transmembrane region" description="Helical" evidence="6">
    <location>
        <begin position="714"/>
        <end position="736"/>
    </location>
</feature>
<feature type="transmembrane region" description="Helical" evidence="6">
    <location>
        <begin position="266"/>
        <end position="289"/>
    </location>
</feature>
<protein>
    <submittedName>
        <fullName evidence="8">ABC transporter permease</fullName>
    </submittedName>
</protein>
<evidence type="ECO:0000256" key="2">
    <source>
        <dbReference type="ARBA" id="ARBA00022475"/>
    </source>
</evidence>
<reference evidence="8" key="1">
    <citation type="submission" date="2020-12" db="EMBL/GenBank/DDBJ databases">
        <title>Bacterial taxonomy.</title>
        <authorList>
            <person name="Pan X."/>
        </authorList>
    </citation>
    <scope>NUCLEOTIDE SEQUENCE</scope>
    <source>
        <strain evidence="8">M0105</strain>
    </source>
</reference>
<feature type="transmembrane region" description="Helical" evidence="6">
    <location>
        <begin position="483"/>
        <end position="503"/>
    </location>
</feature>
<feature type="transmembrane region" description="Helical" evidence="6">
    <location>
        <begin position="438"/>
        <end position="462"/>
    </location>
</feature>
<sequence length="846" mass="87695">MTAPAPPSPVPADAPAGGIRAGGGLWVLLVLLSHWRRSPGQLATLVLGLVVATALWSGVEALNEQARASYDRAARAFQGAGVPALVASEGGDLDQSLFGVLRRAGWPVSPVIEGRVRIAGEPFRLVGFEPLSLPAGSGLSALGGGGADGGGEGEAFTNFVLPAGRTLIAPETMARLGAAEGDRIATTEGRALPPLLRSDQIAPGLIATDIGFAQVLLGREGKVSRFLLGPGEGAPLAEVTDVALRRVAPTGDDDMERLTASFHLNLTAFGFLAFLVGLFIVHSAIGLALEQRLAMFRTLRACGVSALGLTGALLAELMVLAAAAGLAGVAAGWLIAQALLPDVAATLRGLYGAEVSSVLALGPGWWLSGLGISLAGALAAAGAGLLRVHRLPVLESAAPRAWEAVSRRRIAMLGVAAAGLLALAGALAAWAAQLETAFAAMGCLLLGAALALPAVAGRALIVAESLSRGPVMQWFWADTRQQLPALSLALMALLLALGVNIGVGTMVGSFRETFTGWLDGRLAAEVYLRPGSEAERQRMHDWLAARPEVGAVLPSRAEETRIAGWPVELQGFTPHPTYRQNWPMMAILQDGWDRVAAGTAALVSEQLARRTGLAPGDPLTVPTPGGDWRLTVAGVYPDYGNPKGQLRVAVAELERRWPGAALASTAVRADPDAVPALLAALAEGTGMDPANMIDQAALKRESTAIFERTFTVTAALNTLTLGVAAAALLTSLMTLATQRLPQLAPLWALGLTRRRLALIEIARMLALAAMTALAAIPLGIAVAWILVAVVNVAAFGWRLPLHLFPGEWAALAALALAAAFLAALAPVLRLARTPPARLLRIFADER</sequence>
<feature type="transmembrane region" description="Helical" evidence="6">
    <location>
        <begin position="809"/>
        <end position="831"/>
    </location>
</feature>
<keyword evidence="2" id="KW-1003">Cell membrane</keyword>
<evidence type="ECO:0000313" key="8">
    <source>
        <dbReference type="EMBL" id="MBK0400687.1"/>
    </source>
</evidence>
<evidence type="ECO:0000256" key="3">
    <source>
        <dbReference type="ARBA" id="ARBA00022692"/>
    </source>
</evidence>
<evidence type="ECO:0000313" key="9">
    <source>
        <dbReference type="Proteomes" id="UP000655420"/>
    </source>
</evidence>
<organism evidence="8 9">
    <name type="scientific">Thermohalobaculum xanthum</name>
    <dbReference type="NCBI Taxonomy" id="2753746"/>
    <lineage>
        <taxon>Bacteria</taxon>
        <taxon>Pseudomonadati</taxon>
        <taxon>Pseudomonadota</taxon>
        <taxon>Alphaproteobacteria</taxon>
        <taxon>Rhodobacterales</taxon>
        <taxon>Paracoccaceae</taxon>
        <taxon>Thermohalobaculum</taxon>
    </lineage>
</organism>
<evidence type="ECO:0000256" key="5">
    <source>
        <dbReference type="ARBA" id="ARBA00023136"/>
    </source>
</evidence>
<dbReference type="EMBL" id="JAEHHL010000010">
    <property type="protein sequence ID" value="MBK0400687.1"/>
    <property type="molecule type" value="Genomic_DNA"/>
</dbReference>
<feature type="transmembrane region" description="Helical" evidence="6">
    <location>
        <begin position="365"/>
        <end position="389"/>
    </location>
</feature>
<dbReference type="PANTHER" id="PTHR30287">
    <property type="entry name" value="MEMBRANE COMPONENT OF PREDICTED ABC SUPERFAMILY METABOLITE UPTAKE TRANSPORTER"/>
    <property type="match status" value="1"/>
</dbReference>
<keyword evidence="3 6" id="KW-0812">Transmembrane</keyword>
<dbReference type="Proteomes" id="UP000655420">
    <property type="component" value="Unassembled WGS sequence"/>
</dbReference>
<dbReference type="InterPro" id="IPR003838">
    <property type="entry name" value="ABC3_permease_C"/>
</dbReference>
<dbReference type="GO" id="GO:0005886">
    <property type="term" value="C:plasma membrane"/>
    <property type="evidence" value="ECO:0007669"/>
    <property type="project" value="UniProtKB-SubCell"/>
</dbReference>
<feature type="domain" description="ABC3 transporter permease C-terminal" evidence="7">
    <location>
        <begin position="717"/>
        <end position="835"/>
    </location>
</feature>
<accession>A0A8J7MAM3</accession>
<name>A0A8J7MAM3_9RHOB</name>
<keyword evidence="9" id="KW-1185">Reference proteome</keyword>
<proteinExistence type="predicted"/>
<keyword evidence="5 6" id="KW-0472">Membrane</keyword>
<evidence type="ECO:0000259" key="7">
    <source>
        <dbReference type="Pfam" id="PF02687"/>
    </source>
</evidence>
<feature type="transmembrane region" description="Helical" evidence="6">
    <location>
        <begin position="764"/>
        <end position="797"/>
    </location>
</feature>
<feature type="transmembrane region" description="Helical" evidence="6">
    <location>
        <begin position="301"/>
        <end position="334"/>
    </location>
</feature>
<dbReference type="AlphaFoldDB" id="A0A8J7MAM3"/>
<comment type="caution">
    <text evidence="8">The sequence shown here is derived from an EMBL/GenBank/DDBJ whole genome shotgun (WGS) entry which is preliminary data.</text>
</comment>
<dbReference type="Pfam" id="PF02687">
    <property type="entry name" value="FtsX"/>
    <property type="match status" value="1"/>
</dbReference>
<evidence type="ECO:0000256" key="1">
    <source>
        <dbReference type="ARBA" id="ARBA00004651"/>
    </source>
</evidence>